<evidence type="ECO:0000256" key="2">
    <source>
        <dbReference type="ARBA" id="ARBA00022729"/>
    </source>
</evidence>
<evidence type="ECO:0000256" key="6">
    <source>
        <dbReference type="SAM" id="MobiDB-lite"/>
    </source>
</evidence>
<proteinExistence type="predicted"/>
<evidence type="ECO:0000256" key="1">
    <source>
        <dbReference type="ARBA" id="ARBA00022669"/>
    </source>
</evidence>
<dbReference type="SMART" id="SM00494">
    <property type="entry name" value="ChtBD2"/>
    <property type="match status" value="3"/>
</dbReference>
<dbReference type="InterPro" id="IPR036508">
    <property type="entry name" value="Chitin-bd_dom_sf"/>
</dbReference>
<keyword evidence="4" id="KW-1015">Disulfide bond</keyword>
<dbReference type="Proteomes" id="UP001307889">
    <property type="component" value="Chromosome 4"/>
</dbReference>
<accession>A0ABN7AP25</accession>
<dbReference type="InterPro" id="IPR002557">
    <property type="entry name" value="Chitin-bd_dom"/>
</dbReference>
<feature type="region of interest" description="Disordered" evidence="6">
    <location>
        <begin position="558"/>
        <end position="589"/>
    </location>
</feature>
<dbReference type="SUPFAM" id="SSF57625">
    <property type="entry name" value="Invertebrate chitin-binding proteins"/>
    <property type="match status" value="3"/>
</dbReference>
<dbReference type="PANTHER" id="PTHR23301">
    <property type="entry name" value="CHITIN BINDING PERITROPHIN-A"/>
    <property type="match status" value="1"/>
</dbReference>
<protein>
    <recommendedName>
        <fullName evidence="8">Chitin-binding type-2 domain-containing protein</fullName>
    </recommendedName>
</protein>
<keyword evidence="3" id="KW-0677">Repeat</keyword>
<feature type="compositionally biased region" description="Acidic residues" evidence="6">
    <location>
        <begin position="246"/>
        <end position="266"/>
    </location>
</feature>
<keyword evidence="10" id="KW-1185">Reference proteome</keyword>
<feature type="compositionally biased region" description="Acidic residues" evidence="6">
    <location>
        <begin position="205"/>
        <end position="219"/>
    </location>
</feature>
<reference evidence="9 10" key="1">
    <citation type="submission" date="2023-09" db="EMBL/GenBank/DDBJ databases">
        <title>Nesidiocoris tenuis whole genome shotgun sequence.</title>
        <authorList>
            <person name="Shibata T."/>
            <person name="Shimoda M."/>
            <person name="Kobayashi T."/>
            <person name="Uehara T."/>
        </authorList>
    </citation>
    <scope>NUCLEOTIDE SEQUENCE [LARGE SCALE GENOMIC DNA]</scope>
    <source>
        <strain evidence="9 10">Japan</strain>
    </source>
</reference>
<dbReference type="PANTHER" id="PTHR23301:SF104">
    <property type="entry name" value="BCDNA.GH02976"/>
    <property type="match status" value="1"/>
</dbReference>
<feature type="domain" description="Chitin-binding type-2" evidence="8">
    <location>
        <begin position="119"/>
        <end position="179"/>
    </location>
</feature>
<evidence type="ECO:0000313" key="10">
    <source>
        <dbReference type="Proteomes" id="UP001307889"/>
    </source>
</evidence>
<dbReference type="PROSITE" id="PS50940">
    <property type="entry name" value="CHIT_BIND_II"/>
    <property type="match status" value="3"/>
</dbReference>
<gene>
    <name evidence="9" type="ORF">NTJ_06522</name>
</gene>
<feature type="chain" id="PRO_5047434503" description="Chitin-binding type-2 domain-containing protein" evidence="7">
    <location>
        <begin position="21"/>
        <end position="589"/>
    </location>
</feature>
<feature type="signal peptide" evidence="7">
    <location>
        <begin position="1"/>
        <end position="20"/>
    </location>
</feature>
<dbReference type="InterPro" id="IPR051940">
    <property type="entry name" value="Chitin_bind-dev_reg"/>
</dbReference>
<dbReference type="EMBL" id="AP028912">
    <property type="protein sequence ID" value="BES93713.1"/>
    <property type="molecule type" value="Genomic_DNA"/>
</dbReference>
<evidence type="ECO:0000256" key="7">
    <source>
        <dbReference type="SAM" id="SignalP"/>
    </source>
</evidence>
<keyword evidence="5" id="KW-0325">Glycoprotein</keyword>
<feature type="domain" description="Chitin-binding type-2" evidence="8">
    <location>
        <begin position="51"/>
        <end position="109"/>
    </location>
</feature>
<evidence type="ECO:0000256" key="3">
    <source>
        <dbReference type="ARBA" id="ARBA00022737"/>
    </source>
</evidence>
<keyword evidence="1" id="KW-0147">Chitin-binding</keyword>
<feature type="region of interest" description="Disordered" evidence="6">
    <location>
        <begin position="193"/>
        <end position="280"/>
    </location>
</feature>
<evidence type="ECO:0000256" key="4">
    <source>
        <dbReference type="ARBA" id="ARBA00023157"/>
    </source>
</evidence>
<feature type="domain" description="Chitin-binding type-2" evidence="8">
    <location>
        <begin position="479"/>
        <end position="543"/>
    </location>
</feature>
<evidence type="ECO:0000256" key="5">
    <source>
        <dbReference type="ARBA" id="ARBA00023180"/>
    </source>
</evidence>
<feature type="compositionally biased region" description="Basic and acidic residues" evidence="6">
    <location>
        <begin position="367"/>
        <end position="386"/>
    </location>
</feature>
<dbReference type="Gene3D" id="2.170.140.10">
    <property type="entry name" value="Chitin binding domain"/>
    <property type="match status" value="3"/>
</dbReference>
<keyword evidence="2 7" id="KW-0732">Signal</keyword>
<name>A0ABN7AP25_9HEMI</name>
<evidence type="ECO:0000313" key="9">
    <source>
        <dbReference type="EMBL" id="BES93713.1"/>
    </source>
</evidence>
<dbReference type="Pfam" id="PF01607">
    <property type="entry name" value="CBM_14"/>
    <property type="match status" value="3"/>
</dbReference>
<sequence length="589" mass="67089">MKSSLWTALLLVFLVGECWGQRSRDRPSRPQENQNRNQQQQAAAVDEAELTDECPEPNGYFADGYQCDKYYECKDGAITEKLCPDGMVFNDFSIQHEKCDLPFNLDCSQRPALQEPKPTIHCPRQNGYFAHEDPKICDKFYFCVDGKFNMITCPSGLVYSEKTGICTWPDEAKKKHCSSEEEESSRIKRVAFWKSEEETSSEGSAGEDADDDSSYDDSEEKVRKRGRRGSGDESYEYGAPGAESAEYPEYEDGSAEDSAESYDDYDAGGAPDDPEFSNFDSEFEEFVNSAGNSMGYPGFTPHDFLRRKKDVFKKKNRFRKSSSFEDDDFDGYIKDYVKTIGKDPEAAQMGMDTKYYERIAEEVAEKEIAEEEEAKRREEEKQRELIANRTMKSPKKLSDPQAGQRIKPATKSRSPGLAAYRPLKPTSPAVLTLKRPLNGVKWAYIPKPVRELQPPPVIASWDPPSANDVAVFRPGEVFKFECPKVDEKRAQQHPRYPDPEDCQFFYVCINGDVPRRNGCKIGQVFNEATGSCDWPRNVPECKDWYKGILTDEELDALEHPKPKVRNSNYTNAANKRKHHHASVQYDLPN</sequence>
<evidence type="ECO:0000259" key="8">
    <source>
        <dbReference type="PROSITE" id="PS50940"/>
    </source>
</evidence>
<organism evidence="9 10">
    <name type="scientific">Nesidiocoris tenuis</name>
    <dbReference type="NCBI Taxonomy" id="355587"/>
    <lineage>
        <taxon>Eukaryota</taxon>
        <taxon>Metazoa</taxon>
        <taxon>Ecdysozoa</taxon>
        <taxon>Arthropoda</taxon>
        <taxon>Hexapoda</taxon>
        <taxon>Insecta</taxon>
        <taxon>Pterygota</taxon>
        <taxon>Neoptera</taxon>
        <taxon>Paraneoptera</taxon>
        <taxon>Hemiptera</taxon>
        <taxon>Heteroptera</taxon>
        <taxon>Panheteroptera</taxon>
        <taxon>Cimicomorpha</taxon>
        <taxon>Miridae</taxon>
        <taxon>Dicyphina</taxon>
        <taxon>Nesidiocoris</taxon>
    </lineage>
</organism>
<feature type="compositionally biased region" description="Low complexity" evidence="6">
    <location>
        <begin position="267"/>
        <end position="280"/>
    </location>
</feature>
<feature type="region of interest" description="Disordered" evidence="6">
    <location>
        <begin position="367"/>
        <end position="421"/>
    </location>
</feature>